<evidence type="ECO:0000259" key="1">
    <source>
        <dbReference type="SMART" id="SM00065"/>
    </source>
</evidence>
<dbReference type="Pfam" id="PF13185">
    <property type="entry name" value="GAF_2"/>
    <property type="match status" value="1"/>
</dbReference>
<feature type="domain" description="GAF" evidence="1">
    <location>
        <begin position="2"/>
        <end position="152"/>
    </location>
</feature>
<gene>
    <name evidence="2" type="ORF">S03H2_06293</name>
</gene>
<reference evidence="2" key="1">
    <citation type="journal article" date="2014" name="Front. Microbiol.">
        <title>High frequency of phylogenetically diverse reductive dehalogenase-homologous genes in deep subseafloor sedimentary metagenomes.</title>
        <authorList>
            <person name="Kawai M."/>
            <person name="Futagami T."/>
            <person name="Toyoda A."/>
            <person name="Takaki Y."/>
            <person name="Nishi S."/>
            <person name="Hori S."/>
            <person name="Arai W."/>
            <person name="Tsubouchi T."/>
            <person name="Morono Y."/>
            <person name="Uchiyama I."/>
            <person name="Ito T."/>
            <person name="Fujiyama A."/>
            <person name="Inagaki F."/>
            <person name="Takami H."/>
        </authorList>
    </citation>
    <scope>NUCLEOTIDE SEQUENCE</scope>
    <source>
        <strain evidence="2">Expedition CK06-06</strain>
    </source>
</reference>
<dbReference type="SUPFAM" id="SSF55781">
    <property type="entry name" value="GAF domain-like"/>
    <property type="match status" value="2"/>
</dbReference>
<feature type="domain" description="GAF" evidence="1">
    <location>
        <begin position="173"/>
        <end position="321"/>
    </location>
</feature>
<comment type="caution">
    <text evidence="2">The sequence shown here is derived from an EMBL/GenBank/DDBJ whole genome shotgun (WGS) entry which is preliminary data.</text>
</comment>
<dbReference type="SMART" id="SM00065">
    <property type="entry name" value="GAF"/>
    <property type="match status" value="2"/>
</dbReference>
<dbReference type="Pfam" id="PF01590">
    <property type="entry name" value="GAF"/>
    <property type="match status" value="1"/>
</dbReference>
<feature type="non-terminal residue" evidence="2">
    <location>
        <position position="351"/>
    </location>
</feature>
<proteinExistence type="predicted"/>
<name>X1GCA4_9ZZZZ</name>
<protein>
    <recommendedName>
        <fullName evidence="1">GAF domain-containing protein</fullName>
    </recommendedName>
</protein>
<dbReference type="PANTHER" id="PTHR43155">
    <property type="entry name" value="CYCLIC DI-GMP PHOSPHODIESTERASE PA4108-RELATED"/>
    <property type="match status" value="1"/>
</dbReference>
<sequence length="351" mass="39574">MELQELLDLILKISSEIVRCEGGIIRLLDLDSNILIRKASLGMPYESKIIPDLKLGEGIAGWVAKERQPVITNDVIGDERFIHPPESMVKTEICTPLLIKDEVIGTISLYNKLTTPISPEGTFDEEDLRLLIILANKAALAIDNAQLYYELKSKVEELSLLFQVSDKLSSTIDFEKVLDSYLDLNAKLLHADKCSVKLIDATGRMFETVRYIGLSDDYVKSRSEQIKDDGTNWVITEGESLLLPDITKDDRVYNIPSMVEEGIKSLLSIPMKYQDRVIGVLNVYKSKDEPTFTDDEVKLLTISANQAAISIENARLFKDTQNLAKINQERLREISILYEIMRASSSTLELE</sequence>
<dbReference type="EMBL" id="BARU01002732">
    <property type="protein sequence ID" value="GAH30673.1"/>
    <property type="molecule type" value="Genomic_DNA"/>
</dbReference>
<dbReference type="InterPro" id="IPR003018">
    <property type="entry name" value="GAF"/>
</dbReference>
<evidence type="ECO:0000313" key="2">
    <source>
        <dbReference type="EMBL" id="GAH30673.1"/>
    </source>
</evidence>
<dbReference type="Gene3D" id="3.30.450.40">
    <property type="match status" value="2"/>
</dbReference>
<accession>X1GCA4</accession>
<dbReference type="InterPro" id="IPR029016">
    <property type="entry name" value="GAF-like_dom_sf"/>
</dbReference>
<dbReference type="PANTHER" id="PTHR43155:SF2">
    <property type="entry name" value="CYCLIC DI-GMP PHOSPHODIESTERASE PA4108"/>
    <property type="match status" value="1"/>
</dbReference>
<organism evidence="2">
    <name type="scientific">marine sediment metagenome</name>
    <dbReference type="NCBI Taxonomy" id="412755"/>
    <lineage>
        <taxon>unclassified sequences</taxon>
        <taxon>metagenomes</taxon>
        <taxon>ecological metagenomes</taxon>
    </lineage>
</organism>
<dbReference type="AlphaFoldDB" id="X1GCA4"/>